<accession>A0A1W0E867</accession>
<organism evidence="2 3">
    <name type="scientific">Ecytonucleospora hepatopenaei</name>
    <dbReference type="NCBI Taxonomy" id="646526"/>
    <lineage>
        <taxon>Eukaryota</taxon>
        <taxon>Fungi</taxon>
        <taxon>Fungi incertae sedis</taxon>
        <taxon>Microsporidia</taxon>
        <taxon>Enterocytozoonidae</taxon>
        <taxon>Ecytonucleospora</taxon>
    </lineage>
</organism>
<feature type="transmembrane region" description="Helical" evidence="1">
    <location>
        <begin position="86"/>
        <end position="108"/>
    </location>
</feature>
<sequence>MVFQIEYYSGTSLMLKIVDFLLLNKNLYRHFIVQYITKRNSSEISFWIFLLTTNILIILVLGEIKYRPYIFNKYVFKLKGFEWKYYAKLTIKETAIGCLLSFLFLLLFKKQGKNNFIRKSFLLFRYVIVSFLFANSYGLFYVLFYLWNYTNLLYFFVLEFLVFCSRTVSLNVVLEIYLENTGYKKKVCKVFSYIIVILVTYYRFISLINIY</sequence>
<feature type="transmembrane region" description="Helical" evidence="1">
    <location>
        <begin position="153"/>
        <end position="178"/>
    </location>
</feature>
<dbReference type="VEuPathDB" id="MicrosporidiaDB:EHP00_1176"/>
<evidence type="ECO:0000313" key="3">
    <source>
        <dbReference type="Proteomes" id="UP000192758"/>
    </source>
</evidence>
<feature type="transmembrane region" description="Helical" evidence="1">
    <location>
        <begin position="44"/>
        <end position="66"/>
    </location>
</feature>
<evidence type="ECO:0000256" key="1">
    <source>
        <dbReference type="SAM" id="Phobius"/>
    </source>
</evidence>
<keyword evidence="1" id="KW-1133">Transmembrane helix</keyword>
<dbReference type="Proteomes" id="UP000192758">
    <property type="component" value="Unassembled WGS sequence"/>
</dbReference>
<dbReference type="EMBL" id="MNPJ01000009">
    <property type="protein sequence ID" value="OQS55445.1"/>
    <property type="molecule type" value="Genomic_DNA"/>
</dbReference>
<gene>
    <name evidence="2" type="ORF">EHP00_1176</name>
</gene>
<proteinExistence type="predicted"/>
<feature type="transmembrane region" description="Helical" evidence="1">
    <location>
        <begin position="120"/>
        <end position="147"/>
    </location>
</feature>
<keyword evidence="3" id="KW-1185">Reference proteome</keyword>
<comment type="caution">
    <text evidence="2">The sequence shown here is derived from an EMBL/GenBank/DDBJ whole genome shotgun (WGS) entry which is preliminary data.</text>
</comment>
<protein>
    <submittedName>
        <fullName evidence="2">Uncharacterized protein</fullName>
    </submittedName>
</protein>
<reference evidence="2 3" key="1">
    <citation type="journal article" date="2017" name="Environ. Microbiol.">
        <title>Decay of the glycolytic pathway and adaptation to intranuclear parasitism within Enterocytozoonidae microsporidia.</title>
        <authorList>
            <person name="Wiredu Boakye D."/>
            <person name="Jaroenlak P."/>
            <person name="Prachumwat A."/>
            <person name="Williams T.A."/>
            <person name="Bateman K.S."/>
            <person name="Itsathitphaisarn O."/>
            <person name="Sritunyalucksana K."/>
            <person name="Paszkiewicz K.H."/>
            <person name="Moore K.A."/>
            <person name="Stentiford G.D."/>
            <person name="Williams B.A."/>
        </authorList>
    </citation>
    <scope>NUCLEOTIDE SEQUENCE [LARGE SCALE GENOMIC DNA]</scope>
    <source>
        <strain evidence="2 3">TH1</strain>
    </source>
</reference>
<keyword evidence="1" id="KW-0472">Membrane</keyword>
<keyword evidence="1" id="KW-0812">Transmembrane</keyword>
<name>A0A1W0E867_9MICR</name>
<dbReference type="AlphaFoldDB" id="A0A1W0E867"/>
<feature type="transmembrane region" description="Helical" evidence="1">
    <location>
        <begin position="190"/>
        <end position="210"/>
    </location>
</feature>
<evidence type="ECO:0000313" key="2">
    <source>
        <dbReference type="EMBL" id="OQS55445.1"/>
    </source>
</evidence>